<reference evidence="2" key="1">
    <citation type="journal article" date="2023" name="Mol. Phylogenet. Evol.">
        <title>Genome-scale phylogeny and comparative genomics of the fungal order Sordariales.</title>
        <authorList>
            <person name="Hensen N."/>
            <person name="Bonometti L."/>
            <person name="Westerberg I."/>
            <person name="Brannstrom I.O."/>
            <person name="Guillou S."/>
            <person name="Cros-Aarteil S."/>
            <person name="Calhoun S."/>
            <person name="Haridas S."/>
            <person name="Kuo A."/>
            <person name="Mondo S."/>
            <person name="Pangilinan J."/>
            <person name="Riley R."/>
            <person name="LaButti K."/>
            <person name="Andreopoulos B."/>
            <person name="Lipzen A."/>
            <person name="Chen C."/>
            <person name="Yan M."/>
            <person name="Daum C."/>
            <person name="Ng V."/>
            <person name="Clum A."/>
            <person name="Steindorff A."/>
            <person name="Ohm R.A."/>
            <person name="Martin F."/>
            <person name="Silar P."/>
            <person name="Natvig D.O."/>
            <person name="Lalanne C."/>
            <person name="Gautier V."/>
            <person name="Ament-Velasquez S.L."/>
            <person name="Kruys A."/>
            <person name="Hutchinson M.I."/>
            <person name="Powell A.J."/>
            <person name="Barry K."/>
            <person name="Miller A.N."/>
            <person name="Grigoriev I.V."/>
            <person name="Debuchy R."/>
            <person name="Gladieux P."/>
            <person name="Hiltunen Thoren M."/>
            <person name="Johannesson H."/>
        </authorList>
    </citation>
    <scope>NUCLEOTIDE SEQUENCE</scope>
    <source>
        <strain evidence="2">CBS 168.71</strain>
    </source>
</reference>
<proteinExistence type="predicted"/>
<dbReference type="Proteomes" id="UP001278766">
    <property type="component" value="Unassembled WGS sequence"/>
</dbReference>
<dbReference type="EMBL" id="JAUEPN010000002">
    <property type="protein sequence ID" value="KAK3298883.1"/>
    <property type="molecule type" value="Genomic_DNA"/>
</dbReference>
<dbReference type="GeneID" id="87845820"/>
<name>A0AAE0HLR0_9PEZI</name>
<comment type="caution">
    <text evidence="2">The sequence shown here is derived from an EMBL/GenBank/DDBJ whole genome shotgun (WGS) entry which is preliminary data.</text>
</comment>
<sequence length="173" mass="18838">MALVLTVLTVESSARISGSRFDDAPQDQRTIIGEVTARNSGGACEHTTPDPIVPITTSTLEPRIVHAHKLVWEGAKTASRDREFRKSRRQGKRAVGANWGHPGWAWRGTVILPIGSDHTCDCSPGKRRVSCGDRIWCFPGAELISGPDATPSSRPQTPPAQVLNWRKTPQLGL</sequence>
<dbReference type="RefSeq" id="XP_062662397.1">
    <property type="nucleotide sequence ID" value="XM_062808872.1"/>
</dbReference>
<keyword evidence="3" id="KW-1185">Reference proteome</keyword>
<evidence type="ECO:0000313" key="2">
    <source>
        <dbReference type="EMBL" id="KAK3298883.1"/>
    </source>
</evidence>
<feature type="region of interest" description="Disordered" evidence="1">
    <location>
        <begin position="146"/>
        <end position="173"/>
    </location>
</feature>
<organism evidence="2 3">
    <name type="scientific">Chaetomium fimeti</name>
    <dbReference type="NCBI Taxonomy" id="1854472"/>
    <lineage>
        <taxon>Eukaryota</taxon>
        <taxon>Fungi</taxon>
        <taxon>Dikarya</taxon>
        <taxon>Ascomycota</taxon>
        <taxon>Pezizomycotina</taxon>
        <taxon>Sordariomycetes</taxon>
        <taxon>Sordariomycetidae</taxon>
        <taxon>Sordariales</taxon>
        <taxon>Chaetomiaceae</taxon>
        <taxon>Chaetomium</taxon>
    </lineage>
</organism>
<dbReference type="AlphaFoldDB" id="A0AAE0HLR0"/>
<accession>A0AAE0HLR0</accession>
<evidence type="ECO:0000313" key="3">
    <source>
        <dbReference type="Proteomes" id="UP001278766"/>
    </source>
</evidence>
<reference evidence="2" key="2">
    <citation type="submission" date="2023-06" db="EMBL/GenBank/DDBJ databases">
        <authorList>
            <consortium name="Lawrence Berkeley National Laboratory"/>
            <person name="Haridas S."/>
            <person name="Hensen N."/>
            <person name="Bonometti L."/>
            <person name="Westerberg I."/>
            <person name="Brannstrom I.O."/>
            <person name="Guillou S."/>
            <person name="Cros-Aarteil S."/>
            <person name="Calhoun S."/>
            <person name="Kuo A."/>
            <person name="Mondo S."/>
            <person name="Pangilinan J."/>
            <person name="Riley R."/>
            <person name="Labutti K."/>
            <person name="Andreopoulos B."/>
            <person name="Lipzen A."/>
            <person name="Chen C."/>
            <person name="Yanf M."/>
            <person name="Daum C."/>
            <person name="Ng V."/>
            <person name="Clum A."/>
            <person name="Steindorff A."/>
            <person name="Ohm R."/>
            <person name="Martin F."/>
            <person name="Silar P."/>
            <person name="Natvig D."/>
            <person name="Lalanne C."/>
            <person name="Gautier V."/>
            <person name="Ament-Velasquez S.L."/>
            <person name="Kruys A."/>
            <person name="Hutchinson M.I."/>
            <person name="Powell A.J."/>
            <person name="Barry K."/>
            <person name="Miller A.N."/>
            <person name="Grigoriev I.V."/>
            <person name="Debuchy R."/>
            <person name="Gladieux P."/>
            <person name="Thoren M.H."/>
            <person name="Johannesson H."/>
        </authorList>
    </citation>
    <scope>NUCLEOTIDE SEQUENCE</scope>
    <source>
        <strain evidence="2">CBS 168.71</strain>
    </source>
</reference>
<protein>
    <submittedName>
        <fullName evidence="2">Uncharacterized protein</fullName>
    </submittedName>
</protein>
<evidence type="ECO:0000256" key="1">
    <source>
        <dbReference type="SAM" id="MobiDB-lite"/>
    </source>
</evidence>
<gene>
    <name evidence="2" type="ORF">B0H64DRAFT_84985</name>
</gene>